<dbReference type="InterPro" id="IPR029063">
    <property type="entry name" value="SAM-dependent_MTases_sf"/>
</dbReference>
<dbReference type="GO" id="GO:0032259">
    <property type="term" value="P:methylation"/>
    <property type="evidence" value="ECO:0007669"/>
    <property type="project" value="UniProtKB-KW"/>
</dbReference>
<dbReference type="GO" id="GO:0032991">
    <property type="term" value="C:protein-containing complex"/>
    <property type="evidence" value="ECO:0007669"/>
    <property type="project" value="TreeGrafter"/>
</dbReference>
<gene>
    <name evidence="5" type="ORF">GNLVRS02_ARAD1A12936g</name>
</gene>
<dbReference type="AlphaFoldDB" id="A0A060T3Y4"/>
<organism evidence="5">
    <name type="scientific">Blastobotrys adeninivorans</name>
    <name type="common">Yeast</name>
    <name type="synonym">Arxula adeninivorans</name>
    <dbReference type="NCBI Taxonomy" id="409370"/>
    <lineage>
        <taxon>Eukaryota</taxon>
        <taxon>Fungi</taxon>
        <taxon>Dikarya</taxon>
        <taxon>Ascomycota</taxon>
        <taxon>Saccharomycotina</taxon>
        <taxon>Dipodascomycetes</taxon>
        <taxon>Dipodascales</taxon>
        <taxon>Trichomonascaceae</taxon>
        <taxon>Blastobotrys</taxon>
    </lineage>
</organism>
<dbReference type="Pfam" id="PF10294">
    <property type="entry name" value="Methyltransf_16"/>
    <property type="match status" value="1"/>
</dbReference>
<evidence type="ECO:0000256" key="4">
    <source>
        <dbReference type="ARBA" id="ARBA00039932"/>
    </source>
</evidence>
<dbReference type="GO" id="GO:0008757">
    <property type="term" value="F:S-adenosylmethionine-dependent methyltransferase activity"/>
    <property type="evidence" value="ECO:0007669"/>
    <property type="project" value="UniProtKB-ARBA"/>
</dbReference>
<evidence type="ECO:0000256" key="3">
    <source>
        <dbReference type="ARBA" id="ARBA00038458"/>
    </source>
</evidence>
<keyword evidence="1" id="KW-0489">Methyltransferase</keyword>
<accession>A0A060T3Y4</accession>
<protein>
    <recommendedName>
        <fullName evidence="4">Ribosomal lysine N-methyltransferase 5</fullName>
    </recommendedName>
</protein>
<dbReference type="Gene3D" id="3.40.50.150">
    <property type="entry name" value="Vaccinia Virus protein VP39"/>
    <property type="match status" value="1"/>
</dbReference>
<sequence length="280" mass="31087">MTLRHEGINAGLHLCPVRHMIDDLEVVSEIEDHVYELFVERFVPERDLGMIQRKHGTISLTVADTDLNITQSLSLLNSGTESSTTGAMAWKVSPLFSEWLLAHTKLFSNPIDHNTIVVEMGAGVSGVVACTVGPKVGRYTATDQKHILKLLKTNIEQNVDSAQATDKIRAEEFDWEYCEDMIDNIEGIEGVGERGLVIACDTIYNEYLIPHFVRALKLVLQKMGPGAQALVAQQLRSEDIMEGVLLELNKAECIIRNVPDHLLSQGLVEGYAVHHIQIGH</sequence>
<proteinExistence type="inferred from homology"/>
<keyword evidence="1" id="KW-0808">Transferase</keyword>
<dbReference type="EMBL" id="HG937691">
    <property type="protein sequence ID" value="CDP33597.1"/>
    <property type="molecule type" value="Genomic_DNA"/>
</dbReference>
<reference evidence="5" key="2">
    <citation type="submission" date="2014-06" db="EMBL/GenBank/DDBJ databases">
        <title>The complete genome of Blastobotrys (Arxula) adeninivorans LS3 - a yeast of biotechnological interest.</title>
        <authorList>
            <person name="Kunze G."/>
            <person name="Gaillardin C."/>
            <person name="Czernicka M."/>
            <person name="Durrens P."/>
            <person name="Martin T."/>
            <person name="Boer E."/>
            <person name="Gabaldon T."/>
            <person name="Cruz J."/>
            <person name="Talla E."/>
            <person name="Marck C."/>
            <person name="Goffeau A."/>
            <person name="Barbe V."/>
            <person name="Baret P."/>
            <person name="Baronian K."/>
            <person name="Beier S."/>
            <person name="Bleykasten C."/>
            <person name="Bode R."/>
            <person name="Casaregola S."/>
            <person name="Despons L."/>
            <person name="Fairhead C."/>
            <person name="Giersberg M."/>
            <person name="Gierski P."/>
            <person name="Hahnel U."/>
            <person name="Hartmann A."/>
            <person name="Jankowska D."/>
            <person name="Jubin C."/>
            <person name="Jung P."/>
            <person name="Lafontaine I."/>
            <person name="Leh-Louis V."/>
            <person name="Lemaire M."/>
            <person name="Marcet-Houben M."/>
            <person name="Mascher M."/>
            <person name="Morel G."/>
            <person name="Richard G.-F."/>
            <person name="Riechen J."/>
            <person name="Sacerdot C."/>
            <person name="Sarkar A."/>
            <person name="Savel G."/>
            <person name="Schacherer J."/>
            <person name="Sherman D."/>
            <person name="Straub M.-L."/>
            <person name="Stein N."/>
            <person name="Thierry A."/>
            <person name="Trautwein-Schult A."/>
            <person name="Westhof E."/>
            <person name="Worch S."/>
            <person name="Dujon B."/>
            <person name="Souciet J.-L."/>
            <person name="Wincker P."/>
            <person name="Scholz U."/>
            <person name="Neuveglise N."/>
        </authorList>
    </citation>
    <scope>NUCLEOTIDE SEQUENCE</scope>
    <source>
        <strain evidence="5">LS3</strain>
    </source>
</reference>
<name>A0A060T3Y4_BLAAD</name>
<dbReference type="GO" id="GO:0005829">
    <property type="term" value="C:cytosol"/>
    <property type="evidence" value="ECO:0007669"/>
    <property type="project" value="TreeGrafter"/>
</dbReference>
<comment type="similarity">
    <text evidence="3">Belongs to the class I-like SAM-binding methyltransferase superfamily. RKM5 family.</text>
</comment>
<dbReference type="PANTHER" id="PTHR14614">
    <property type="entry name" value="HEPATOCELLULAR CARCINOMA-ASSOCIATED ANTIGEN"/>
    <property type="match status" value="1"/>
</dbReference>
<reference evidence="5" key="1">
    <citation type="submission" date="2014-02" db="EMBL/GenBank/DDBJ databases">
        <authorList>
            <person name="Genoscope - CEA"/>
        </authorList>
    </citation>
    <scope>NUCLEOTIDE SEQUENCE</scope>
    <source>
        <strain evidence="5">LS3</strain>
    </source>
</reference>
<keyword evidence="2" id="KW-0949">S-adenosyl-L-methionine</keyword>
<dbReference type="InterPro" id="IPR019410">
    <property type="entry name" value="Methyltransf_16"/>
</dbReference>
<evidence type="ECO:0000256" key="2">
    <source>
        <dbReference type="ARBA" id="ARBA00022691"/>
    </source>
</evidence>
<evidence type="ECO:0000313" key="5">
    <source>
        <dbReference type="EMBL" id="CDP33597.1"/>
    </source>
</evidence>
<dbReference type="PANTHER" id="PTHR14614:SF109">
    <property type="entry name" value="RIBOSOMAL LYSINE N-METHYLTRANSFERASE 5"/>
    <property type="match status" value="1"/>
</dbReference>
<evidence type="ECO:0000256" key="1">
    <source>
        <dbReference type="ARBA" id="ARBA00022603"/>
    </source>
</evidence>
<dbReference type="PhylomeDB" id="A0A060T3Y4"/>